<protein>
    <submittedName>
        <fullName evidence="1">Uncharacterized protein</fullName>
    </submittedName>
</protein>
<dbReference type="EMBL" id="UINC01001924">
    <property type="protein sequence ID" value="SUZ90801.1"/>
    <property type="molecule type" value="Genomic_DNA"/>
</dbReference>
<proteinExistence type="predicted"/>
<sequence>VISVLMGLGVGILVLTALLPSENPGDLAVDTNPAISELLPHRGDTVLPQANVGVILTAGWAGEILHIGGTPIPLDQQRIQKALNSVIFRPDAGLVLDRLPAQDVCTTVRYWPVRNPDRTATIDWCFRVDG</sequence>
<evidence type="ECO:0000313" key="1">
    <source>
        <dbReference type="EMBL" id="SUZ90801.1"/>
    </source>
</evidence>
<organism evidence="1">
    <name type="scientific">marine metagenome</name>
    <dbReference type="NCBI Taxonomy" id="408172"/>
    <lineage>
        <taxon>unclassified sequences</taxon>
        <taxon>metagenomes</taxon>
        <taxon>ecological metagenomes</taxon>
    </lineage>
</organism>
<accession>A0A381RHB2</accession>
<reference evidence="1" key="1">
    <citation type="submission" date="2018-05" db="EMBL/GenBank/DDBJ databases">
        <authorList>
            <person name="Lanie J.A."/>
            <person name="Ng W.-L."/>
            <person name="Kazmierczak K.M."/>
            <person name="Andrzejewski T.M."/>
            <person name="Davidsen T.M."/>
            <person name="Wayne K.J."/>
            <person name="Tettelin H."/>
            <person name="Glass J.I."/>
            <person name="Rusch D."/>
            <person name="Podicherti R."/>
            <person name="Tsui H.-C.T."/>
            <person name="Winkler M.E."/>
        </authorList>
    </citation>
    <scope>NUCLEOTIDE SEQUENCE</scope>
</reference>
<dbReference type="AlphaFoldDB" id="A0A381RHB2"/>
<gene>
    <name evidence="1" type="ORF">METZ01_LOCUS43655</name>
</gene>
<feature type="non-terminal residue" evidence="1">
    <location>
        <position position="1"/>
    </location>
</feature>
<name>A0A381RHB2_9ZZZZ</name>